<dbReference type="Pfam" id="PF13962">
    <property type="entry name" value="PGG"/>
    <property type="match status" value="1"/>
</dbReference>
<dbReference type="InterPro" id="IPR002110">
    <property type="entry name" value="Ankyrin_rpt"/>
</dbReference>
<dbReference type="AlphaFoldDB" id="A0A6P4AKR6"/>
<dbReference type="SUPFAM" id="SSF48403">
    <property type="entry name" value="Ankyrin repeat"/>
    <property type="match status" value="1"/>
</dbReference>
<protein>
    <submittedName>
        <fullName evidence="11">Ankyrin repeat-containing protein BDA1</fullName>
    </submittedName>
</protein>
<proteinExistence type="predicted"/>
<evidence type="ECO:0000256" key="8">
    <source>
        <dbReference type="SAM" id="Phobius"/>
    </source>
</evidence>
<keyword evidence="6 8" id="KW-0472">Membrane</keyword>
<evidence type="ECO:0000313" key="11">
    <source>
        <dbReference type="RefSeq" id="XP_015898452.3"/>
    </source>
</evidence>
<sequence length="457" mass="50918">MEGKLFEASRKGDTATLLKLIEEDPLVLEDSIKHASKETPLHLASLLGHTDFVKLILNQNPKFAKIVNQKGYSPMHLACANGHVEVVGELLKIDLESGHELCRLRDKNGRTPLHLATIKGRVLVIGELLKDCPESVREVTKQKETILHLTVKNENGFEALKILVEEFNSKELLNWKDEEGNTILHLAAAMKQHKLMKYLLGQSSIDLNAVNSEGLRALDIMLAGPRQFIDQEVVEKLSVAAKLAKNGDKPLPKDNVIDMGTTEVPIKKDSVESLATTNSNDQDLLKEMRKGIMVMAVLIATVSFEVAINPPGGVWQDGGVAVSNITKGMSSQSHSPGNSIMGEVLPNSFTWFLVWDSIAFLASMSIIVALTAPSKLISISIRWGYVRLMMWAVIASVHMVFLYGVHMTIEWNVYKRAVILPFVFFYAVVGLFGLSTGWSLIIEWRDMGYEYWMKKNR</sequence>
<organism evidence="10 11">
    <name type="scientific">Ziziphus jujuba</name>
    <name type="common">Chinese jujube</name>
    <name type="synonym">Ziziphus sativa</name>
    <dbReference type="NCBI Taxonomy" id="326968"/>
    <lineage>
        <taxon>Eukaryota</taxon>
        <taxon>Viridiplantae</taxon>
        <taxon>Streptophyta</taxon>
        <taxon>Embryophyta</taxon>
        <taxon>Tracheophyta</taxon>
        <taxon>Spermatophyta</taxon>
        <taxon>Magnoliopsida</taxon>
        <taxon>eudicotyledons</taxon>
        <taxon>Gunneridae</taxon>
        <taxon>Pentapetalae</taxon>
        <taxon>rosids</taxon>
        <taxon>fabids</taxon>
        <taxon>Rosales</taxon>
        <taxon>Rhamnaceae</taxon>
        <taxon>Paliureae</taxon>
        <taxon>Ziziphus</taxon>
    </lineage>
</organism>
<evidence type="ECO:0000256" key="2">
    <source>
        <dbReference type="ARBA" id="ARBA00022692"/>
    </source>
</evidence>
<evidence type="ECO:0000313" key="10">
    <source>
        <dbReference type="Proteomes" id="UP001652623"/>
    </source>
</evidence>
<feature type="transmembrane region" description="Helical" evidence="8">
    <location>
        <begin position="349"/>
        <end position="372"/>
    </location>
</feature>
<keyword evidence="5 7" id="KW-0040">ANK repeat</keyword>
<evidence type="ECO:0000256" key="3">
    <source>
        <dbReference type="ARBA" id="ARBA00022737"/>
    </source>
</evidence>
<reference evidence="11" key="1">
    <citation type="submission" date="2025-08" db="UniProtKB">
        <authorList>
            <consortium name="RefSeq"/>
        </authorList>
    </citation>
    <scope>IDENTIFICATION</scope>
    <source>
        <tissue evidence="11">Seedling</tissue>
    </source>
</reference>
<evidence type="ECO:0000256" key="1">
    <source>
        <dbReference type="ARBA" id="ARBA00004141"/>
    </source>
</evidence>
<feature type="repeat" description="ANK" evidence="7">
    <location>
        <begin position="70"/>
        <end position="92"/>
    </location>
</feature>
<dbReference type="RefSeq" id="XP_015898452.3">
    <property type="nucleotide sequence ID" value="XM_016042966.4"/>
</dbReference>
<keyword evidence="4 8" id="KW-1133">Transmembrane helix</keyword>
<evidence type="ECO:0000256" key="4">
    <source>
        <dbReference type="ARBA" id="ARBA00022989"/>
    </source>
</evidence>
<name>A0A6P4AKR6_ZIZJJ</name>
<feature type="domain" description="PGG" evidence="9">
    <location>
        <begin position="285"/>
        <end position="406"/>
    </location>
</feature>
<dbReference type="PROSITE" id="PS50297">
    <property type="entry name" value="ANK_REP_REGION"/>
    <property type="match status" value="3"/>
</dbReference>
<dbReference type="Proteomes" id="UP001652623">
    <property type="component" value="Chromosome 11"/>
</dbReference>
<dbReference type="GeneID" id="107431936"/>
<evidence type="ECO:0000256" key="6">
    <source>
        <dbReference type="ARBA" id="ARBA00023136"/>
    </source>
</evidence>
<dbReference type="SMART" id="SM00248">
    <property type="entry name" value="ANK"/>
    <property type="match status" value="5"/>
</dbReference>
<dbReference type="Pfam" id="PF12796">
    <property type="entry name" value="Ank_2"/>
    <property type="match status" value="2"/>
</dbReference>
<evidence type="ECO:0000259" key="9">
    <source>
        <dbReference type="Pfam" id="PF13962"/>
    </source>
</evidence>
<evidence type="ECO:0000256" key="5">
    <source>
        <dbReference type="ARBA" id="ARBA00023043"/>
    </source>
</evidence>
<dbReference type="Gene3D" id="1.25.40.20">
    <property type="entry name" value="Ankyrin repeat-containing domain"/>
    <property type="match status" value="2"/>
</dbReference>
<keyword evidence="2 8" id="KW-0812">Transmembrane</keyword>
<feature type="transmembrane region" description="Helical" evidence="8">
    <location>
        <begin position="384"/>
        <end position="405"/>
    </location>
</feature>
<dbReference type="KEGG" id="zju:107431936"/>
<dbReference type="InterPro" id="IPR026961">
    <property type="entry name" value="PGG_dom"/>
</dbReference>
<dbReference type="PANTHER" id="PTHR24186:SF37">
    <property type="entry name" value="PGG DOMAIN-CONTAINING PROTEIN"/>
    <property type="match status" value="1"/>
</dbReference>
<dbReference type="InterPro" id="IPR036770">
    <property type="entry name" value="Ankyrin_rpt-contain_sf"/>
</dbReference>
<feature type="transmembrane region" description="Helical" evidence="8">
    <location>
        <begin position="417"/>
        <end position="441"/>
    </location>
</feature>
<feature type="repeat" description="ANK" evidence="7">
    <location>
        <begin position="108"/>
        <end position="130"/>
    </location>
</feature>
<gene>
    <name evidence="11" type="primary">LOC107431936</name>
</gene>
<dbReference type="PANTHER" id="PTHR24186">
    <property type="entry name" value="PROTEIN PHOSPHATASE 1 REGULATORY SUBUNIT"/>
    <property type="match status" value="1"/>
</dbReference>
<accession>A0A6P4AKR6</accession>
<evidence type="ECO:0000256" key="7">
    <source>
        <dbReference type="PROSITE-ProRule" id="PRU00023"/>
    </source>
</evidence>
<dbReference type="InParanoid" id="A0A6P4AKR6"/>
<feature type="repeat" description="ANK" evidence="7">
    <location>
        <begin position="36"/>
        <end position="60"/>
    </location>
</feature>
<comment type="subcellular location">
    <subcellularLocation>
        <location evidence="1">Membrane</location>
        <topology evidence="1">Multi-pass membrane protein</topology>
    </subcellularLocation>
</comment>
<dbReference type="PROSITE" id="PS50088">
    <property type="entry name" value="ANK_REPEAT"/>
    <property type="match status" value="4"/>
</dbReference>
<feature type="repeat" description="ANK" evidence="7">
    <location>
        <begin position="179"/>
        <end position="212"/>
    </location>
</feature>
<keyword evidence="3" id="KW-0677">Repeat</keyword>
<keyword evidence="10" id="KW-1185">Reference proteome</keyword>
<dbReference type="GO" id="GO:0005886">
    <property type="term" value="C:plasma membrane"/>
    <property type="evidence" value="ECO:0007669"/>
    <property type="project" value="TreeGrafter"/>
</dbReference>